<feature type="compositionally biased region" description="Basic and acidic residues" evidence="3">
    <location>
        <begin position="560"/>
        <end position="569"/>
    </location>
</feature>
<feature type="region of interest" description="Disordered" evidence="3">
    <location>
        <begin position="250"/>
        <end position="380"/>
    </location>
</feature>
<dbReference type="STRING" id="1081108.A0A168GP15"/>
<keyword evidence="5" id="KW-1185">Reference proteome</keyword>
<dbReference type="InterPro" id="IPR001370">
    <property type="entry name" value="BIR_rpt"/>
</dbReference>
<dbReference type="InterPro" id="IPR051190">
    <property type="entry name" value="Baculoviral_IAP"/>
</dbReference>
<feature type="compositionally biased region" description="Acidic residues" evidence="3">
    <location>
        <begin position="630"/>
        <end position="649"/>
    </location>
</feature>
<feature type="region of interest" description="Disordered" evidence="3">
    <location>
        <begin position="421"/>
        <end position="724"/>
    </location>
</feature>
<feature type="compositionally biased region" description="Low complexity" evidence="3">
    <location>
        <begin position="672"/>
        <end position="706"/>
    </location>
</feature>
<evidence type="ECO:0000256" key="3">
    <source>
        <dbReference type="SAM" id="MobiDB-lite"/>
    </source>
</evidence>
<dbReference type="SMART" id="SM00238">
    <property type="entry name" value="BIR"/>
    <property type="match status" value="2"/>
</dbReference>
<dbReference type="GO" id="GO:0046872">
    <property type="term" value="F:metal ion binding"/>
    <property type="evidence" value="ECO:0007669"/>
    <property type="project" value="UniProtKB-KW"/>
</dbReference>
<dbReference type="AlphaFoldDB" id="A0A168GP15"/>
<feature type="compositionally biased region" description="Polar residues" evidence="3">
    <location>
        <begin position="221"/>
        <end position="233"/>
    </location>
</feature>
<reference evidence="4 5" key="1">
    <citation type="journal article" date="2016" name="Genome Biol. Evol.">
        <title>Divergent and convergent evolution of fungal pathogenicity.</title>
        <authorList>
            <person name="Shang Y."/>
            <person name="Xiao G."/>
            <person name="Zheng P."/>
            <person name="Cen K."/>
            <person name="Zhan S."/>
            <person name="Wang C."/>
        </authorList>
    </citation>
    <scope>NUCLEOTIDE SEQUENCE [LARGE SCALE GENOMIC DNA]</scope>
    <source>
        <strain evidence="4 5">RCEF 1005</strain>
    </source>
</reference>
<evidence type="ECO:0000313" key="4">
    <source>
        <dbReference type="EMBL" id="OAA76731.1"/>
    </source>
</evidence>
<feature type="compositionally biased region" description="Acidic residues" evidence="3">
    <location>
        <begin position="289"/>
        <end position="298"/>
    </location>
</feature>
<keyword evidence="1" id="KW-0479">Metal-binding</keyword>
<proteinExistence type="predicted"/>
<dbReference type="OrthoDB" id="2196114at2759"/>
<evidence type="ECO:0000256" key="2">
    <source>
        <dbReference type="ARBA" id="ARBA00022833"/>
    </source>
</evidence>
<dbReference type="PANTHER" id="PTHR46771:SF5">
    <property type="entry name" value="DETERIN"/>
    <property type="match status" value="1"/>
</dbReference>
<dbReference type="SUPFAM" id="SSF57924">
    <property type="entry name" value="Inhibitor of apoptosis (IAP) repeat"/>
    <property type="match status" value="2"/>
</dbReference>
<dbReference type="CDD" id="cd00022">
    <property type="entry name" value="BIR"/>
    <property type="match status" value="2"/>
</dbReference>
<organism evidence="4 5">
    <name type="scientific">Akanthomyces lecanii RCEF 1005</name>
    <dbReference type="NCBI Taxonomy" id="1081108"/>
    <lineage>
        <taxon>Eukaryota</taxon>
        <taxon>Fungi</taxon>
        <taxon>Dikarya</taxon>
        <taxon>Ascomycota</taxon>
        <taxon>Pezizomycotina</taxon>
        <taxon>Sordariomycetes</taxon>
        <taxon>Hypocreomycetidae</taxon>
        <taxon>Hypocreales</taxon>
        <taxon>Cordycipitaceae</taxon>
        <taxon>Akanthomyces</taxon>
        <taxon>Cordyceps confragosa</taxon>
    </lineage>
</organism>
<protein>
    <submittedName>
        <fullName evidence="4">Baculoviral inhibition of apoptosis protein repeat protein</fullName>
    </submittedName>
</protein>
<feature type="compositionally biased region" description="Basic residues" evidence="3">
    <location>
        <begin position="487"/>
        <end position="510"/>
    </location>
</feature>
<evidence type="ECO:0000313" key="5">
    <source>
        <dbReference type="Proteomes" id="UP000076881"/>
    </source>
</evidence>
<feature type="compositionally biased region" description="Low complexity" evidence="3">
    <location>
        <begin position="339"/>
        <end position="354"/>
    </location>
</feature>
<dbReference type="EMBL" id="AZHF01000004">
    <property type="protein sequence ID" value="OAA76731.1"/>
    <property type="molecule type" value="Genomic_DNA"/>
</dbReference>
<feature type="compositionally biased region" description="Polar residues" evidence="3">
    <location>
        <begin position="540"/>
        <end position="559"/>
    </location>
</feature>
<feature type="compositionally biased region" description="Acidic residues" evidence="3">
    <location>
        <begin position="455"/>
        <end position="468"/>
    </location>
</feature>
<sequence length="822" mass="88455">MADTEKYFTYDGRLASFRKTTKKRGSTIGRGGKPLNWPHKQITPASLAKAGFYFNPSPDNPDNCTCFLCQKGLDGWEAGDDPLVEHLTHASQCGWAVVTAIEAEIEEYSKQDPTLPRMVEAREATFGTRWPHEGKKGWQCKTKQLVESGWVYTPTDESDDMATCMYCQLALDGWEPEDKPYDEHYKRSPNCAFFVLTSEPEPEPAPKKTARGKAARGSKVSRASTQSVQSVSTAASEVIAVDETAEPEDSVLTTVSMAQGKKPRAKKGAAKTAKGGRKKTKKETAPVDDASEAGDESEVISQPPPAKSTRGRKRGSEAVDDSMMSTASAPATKKRATKTRASAAESSIASEATAVPDDPTPVTAATKVKGGRQSKTRQVSAAVSVANTSIASLRATPEAFPDDDEIERQLEADLERQLTEDEFVYEYRRPSAQPETKPADETTKKSAAFRMLDPEPLEADEAEVDDELQALQTEMEVDEPEKELKVAKKGQKGRKATGTRKASKQAKTKKVKEPSPSPSPPPPTPPAVQSIEIEIEEQGDQSVVSTDTVVRNADSVSSMTEKRGGERSRKSSIASEDSVDMVTYVEPEETPVKGASGRVGADEELPEPSPTPSPGPDAQLTSEAHYAAEMNDDDLLAADDDMEIAEDSIEAATSPVATSVIEPPSTPGDMISPAPSAKQAALSPSQSPQSSDAENQPPSSRPSASAKRIALAPLAATPSRMSPSKRNVIAGLQSTTPWSPANLDAIFGTPKAGADKENGVERLLKQGQELSSPEKQMTVEEWIQFNAGEAEKKLKHECERMVSLFESEGTRAMNVLEGLAVE</sequence>
<dbReference type="PROSITE" id="PS50143">
    <property type="entry name" value="BIR_REPEAT_2"/>
    <property type="match status" value="2"/>
</dbReference>
<feature type="compositionally biased region" description="Pro residues" evidence="3">
    <location>
        <begin position="515"/>
        <end position="526"/>
    </location>
</feature>
<feature type="region of interest" description="Disordered" evidence="3">
    <location>
        <begin position="197"/>
        <end position="233"/>
    </location>
</feature>
<evidence type="ECO:0000256" key="1">
    <source>
        <dbReference type="ARBA" id="ARBA00022723"/>
    </source>
</evidence>
<dbReference type="Gene3D" id="1.10.1170.10">
    <property type="entry name" value="Inhibitor Of Apoptosis Protein (2mihbC-IAP-1), Chain A"/>
    <property type="match status" value="2"/>
</dbReference>
<name>A0A168GP15_CORDF</name>
<comment type="caution">
    <text evidence="4">The sequence shown here is derived from an EMBL/GenBank/DDBJ whole genome shotgun (WGS) entry which is preliminary data.</text>
</comment>
<feature type="compositionally biased region" description="Basic residues" evidence="3">
    <location>
        <begin position="261"/>
        <end position="281"/>
    </location>
</feature>
<dbReference type="PANTHER" id="PTHR46771">
    <property type="entry name" value="DETERIN"/>
    <property type="match status" value="1"/>
</dbReference>
<keyword evidence="2" id="KW-0862">Zinc</keyword>
<dbReference type="Pfam" id="PF00653">
    <property type="entry name" value="BIR"/>
    <property type="match status" value="2"/>
</dbReference>
<accession>A0A168GP15</accession>
<dbReference type="Proteomes" id="UP000076881">
    <property type="component" value="Unassembled WGS sequence"/>
</dbReference>
<gene>
    <name evidence="4" type="ORF">LEL_06415</name>
</gene>